<dbReference type="PANTHER" id="PTHR24421:SF10">
    <property type="entry name" value="NITRATE_NITRITE SENSOR PROTEIN NARQ"/>
    <property type="match status" value="1"/>
</dbReference>
<feature type="transmembrane region" description="Helical" evidence="9">
    <location>
        <begin position="53"/>
        <end position="77"/>
    </location>
</feature>
<keyword evidence="4" id="KW-0808">Transferase</keyword>
<sequence>MRLHRRTAERGVASLACAELLTVAGTFDPLGLVVCSVALLALPMRHRFPLSTLAVTLPATVTEFLWLPAMLAMFVVACRASPRVIGGCGVLLFTAALVPWPPAALLDHSRPEVLTMVEGAGLLSLGPVVLGLLIRTRDELRHRLADLAATQHRERWLESQRAVTRERARLARDMHDTVSHHVGIIAVQSGVLSATERDGARRADIEVVREHSVRALEELRDMVGVLRGTDAGAAAAVGRTRLADLHGLTAESLLDVGVRIAVAPGTCWDPALEAVAFRIVQEALNNVRKHAPGAPVQVSVLTPEGLDALVVEVSNGPPGADRTAPALPVGGHGLVGLRERAALVGGHVVARPTADGGFTVRAELPL</sequence>
<evidence type="ECO:0000256" key="7">
    <source>
        <dbReference type="ARBA" id="ARBA00022840"/>
    </source>
</evidence>
<dbReference type="AlphaFoldDB" id="A0A291QM75"/>
<evidence type="ECO:0000256" key="3">
    <source>
        <dbReference type="ARBA" id="ARBA00022553"/>
    </source>
</evidence>
<evidence type="ECO:0000256" key="2">
    <source>
        <dbReference type="ARBA" id="ARBA00012438"/>
    </source>
</evidence>
<evidence type="ECO:0000256" key="4">
    <source>
        <dbReference type="ARBA" id="ARBA00022679"/>
    </source>
</evidence>
<accession>A0A291QM75</accession>
<evidence type="ECO:0000256" key="5">
    <source>
        <dbReference type="ARBA" id="ARBA00022741"/>
    </source>
</evidence>
<evidence type="ECO:0000256" key="8">
    <source>
        <dbReference type="ARBA" id="ARBA00023012"/>
    </source>
</evidence>
<keyword evidence="8" id="KW-0902">Two-component regulatory system</keyword>
<gene>
    <name evidence="11" type="ORF">KY5_7932c</name>
</gene>
<keyword evidence="7" id="KW-0067">ATP-binding</keyword>
<dbReference type="SUPFAM" id="SSF55874">
    <property type="entry name" value="ATPase domain of HSP90 chaperone/DNA topoisomerase II/histidine kinase"/>
    <property type="match status" value="1"/>
</dbReference>
<evidence type="ECO:0000259" key="10">
    <source>
        <dbReference type="Pfam" id="PF07730"/>
    </source>
</evidence>
<dbReference type="PANTHER" id="PTHR24421">
    <property type="entry name" value="NITRATE/NITRITE SENSOR PROTEIN NARX-RELATED"/>
    <property type="match status" value="1"/>
</dbReference>
<evidence type="ECO:0000313" key="11">
    <source>
        <dbReference type="EMBL" id="ATL32950.1"/>
    </source>
</evidence>
<dbReference type="Proteomes" id="UP000221011">
    <property type="component" value="Chromosome"/>
</dbReference>
<feature type="transmembrane region" description="Helical" evidence="9">
    <location>
        <begin position="12"/>
        <end position="41"/>
    </location>
</feature>
<dbReference type="RefSeq" id="WP_098246797.1">
    <property type="nucleotide sequence ID" value="NZ_CP022685.1"/>
</dbReference>
<keyword evidence="6 11" id="KW-0418">Kinase</keyword>
<keyword evidence="12" id="KW-1185">Reference proteome</keyword>
<evidence type="ECO:0000256" key="1">
    <source>
        <dbReference type="ARBA" id="ARBA00000085"/>
    </source>
</evidence>
<dbReference type="GO" id="GO:0046983">
    <property type="term" value="F:protein dimerization activity"/>
    <property type="evidence" value="ECO:0007669"/>
    <property type="project" value="InterPro"/>
</dbReference>
<dbReference type="Gene3D" id="1.20.5.1930">
    <property type="match status" value="1"/>
</dbReference>
<keyword evidence="9" id="KW-0812">Transmembrane</keyword>
<keyword evidence="3" id="KW-0597">Phosphoprotein</keyword>
<dbReference type="Pfam" id="PF07730">
    <property type="entry name" value="HisKA_3"/>
    <property type="match status" value="1"/>
</dbReference>
<feature type="transmembrane region" description="Helical" evidence="9">
    <location>
        <begin position="113"/>
        <end position="134"/>
    </location>
</feature>
<dbReference type="InterPro" id="IPR036890">
    <property type="entry name" value="HATPase_C_sf"/>
</dbReference>
<evidence type="ECO:0000256" key="9">
    <source>
        <dbReference type="SAM" id="Phobius"/>
    </source>
</evidence>
<protein>
    <recommendedName>
        <fullName evidence="2">histidine kinase</fullName>
        <ecNumber evidence="2">2.7.13.3</ecNumber>
    </recommendedName>
</protein>
<dbReference type="GO" id="GO:0000155">
    <property type="term" value="F:phosphorelay sensor kinase activity"/>
    <property type="evidence" value="ECO:0007669"/>
    <property type="project" value="InterPro"/>
</dbReference>
<proteinExistence type="predicted"/>
<comment type="catalytic activity">
    <reaction evidence="1">
        <text>ATP + protein L-histidine = ADP + protein N-phospho-L-histidine.</text>
        <dbReference type="EC" id="2.7.13.3"/>
    </reaction>
</comment>
<dbReference type="KEGG" id="sfk:KY5_7932c"/>
<dbReference type="Gene3D" id="3.30.565.10">
    <property type="entry name" value="Histidine kinase-like ATPase, C-terminal domain"/>
    <property type="match status" value="1"/>
</dbReference>
<keyword evidence="9" id="KW-0472">Membrane</keyword>
<evidence type="ECO:0000313" key="12">
    <source>
        <dbReference type="Proteomes" id="UP000221011"/>
    </source>
</evidence>
<organism evidence="11 12">
    <name type="scientific">Streptomyces formicae</name>
    <dbReference type="NCBI Taxonomy" id="1616117"/>
    <lineage>
        <taxon>Bacteria</taxon>
        <taxon>Bacillati</taxon>
        <taxon>Actinomycetota</taxon>
        <taxon>Actinomycetes</taxon>
        <taxon>Kitasatosporales</taxon>
        <taxon>Streptomycetaceae</taxon>
        <taxon>Streptomyces</taxon>
    </lineage>
</organism>
<dbReference type="GO" id="GO:0005524">
    <property type="term" value="F:ATP binding"/>
    <property type="evidence" value="ECO:0007669"/>
    <property type="project" value="UniProtKB-KW"/>
</dbReference>
<dbReference type="EC" id="2.7.13.3" evidence="2"/>
<reference evidence="11 12" key="1">
    <citation type="submission" date="2017-08" db="EMBL/GenBank/DDBJ databases">
        <title>Complete Genome Sequence of Streptomyces formicae KY5, the formicamycin producer.</title>
        <authorList>
            <person name="Holmes N.A."/>
            <person name="Devine R."/>
            <person name="Qin Z."/>
            <person name="Seipke R.F."/>
            <person name="Wilkinson B."/>
            <person name="Hutchings M.I."/>
        </authorList>
    </citation>
    <scope>NUCLEOTIDE SEQUENCE [LARGE SCALE GENOMIC DNA]</scope>
    <source>
        <strain evidence="11 12">KY5</strain>
    </source>
</reference>
<dbReference type="GO" id="GO:0016020">
    <property type="term" value="C:membrane"/>
    <property type="evidence" value="ECO:0007669"/>
    <property type="project" value="InterPro"/>
</dbReference>
<feature type="transmembrane region" description="Helical" evidence="9">
    <location>
        <begin position="84"/>
        <end position="101"/>
    </location>
</feature>
<dbReference type="CDD" id="cd16917">
    <property type="entry name" value="HATPase_UhpB-NarQ-NarX-like"/>
    <property type="match status" value="1"/>
</dbReference>
<dbReference type="EMBL" id="CP022685">
    <property type="protein sequence ID" value="ATL32950.1"/>
    <property type="molecule type" value="Genomic_DNA"/>
</dbReference>
<keyword evidence="9" id="KW-1133">Transmembrane helix</keyword>
<feature type="domain" description="Signal transduction histidine kinase subgroup 3 dimerisation and phosphoacceptor" evidence="10">
    <location>
        <begin position="166"/>
        <end position="229"/>
    </location>
</feature>
<keyword evidence="5" id="KW-0547">Nucleotide-binding</keyword>
<evidence type="ECO:0000256" key="6">
    <source>
        <dbReference type="ARBA" id="ARBA00022777"/>
    </source>
</evidence>
<dbReference type="InterPro" id="IPR011712">
    <property type="entry name" value="Sig_transdc_His_kin_sub3_dim/P"/>
</dbReference>
<dbReference type="InterPro" id="IPR050482">
    <property type="entry name" value="Sensor_HK_TwoCompSys"/>
</dbReference>
<name>A0A291QM75_9ACTN</name>